<dbReference type="Gene3D" id="3.30.70.960">
    <property type="entry name" value="SEA domain"/>
    <property type="match status" value="1"/>
</dbReference>
<dbReference type="CDD" id="cd00112">
    <property type="entry name" value="LDLa"/>
    <property type="match status" value="7"/>
</dbReference>
<dbReference type="SUPFAM" id="SSF57424">
    <property type="entry name" value="LDL receptor-like module"/>
    <property type="match status" value="7"/>
</dbReference>
<keyword evidence="5 11" id="KW-0720">Serine protease</keyword>
<feature type="disulfide bond" evidence="10">
    <location>
        <begin position="498"/>
        <end position="510"/>
    </location>
</feature>
<dbReference type="PROSITE" id="PS50240">
    <property type="entry name" value="TRYPSIN_DOM"/>
    <property type="match status" value="1"/>
</dbReference>
<proteinExistence type="predicted"/>
<dbReference type="InterPro" id="IPR023415">
    <property type="entry name" value="LDLR_class-A_CS"/>
</dbReference>
<evidence type="ECO:0000259" key="14">
    <source>
        <dbReference type="PROSITE" id="PS50024"/>
    </source>
</evidence>
<keyword evidence="7 13" id="KW-1133">Transmembrane helix</keyword>
<dbReference type="OrthoDB" id="6380398at2759"/>
<feature type="compositionally biased region" description="Pro residues" evidence="12">
    <location>
        <begin position="66"/>
        <end position="77"/>
    </location>
</feature>
<dbReference type="Gene3D" id="2.40.10.10">
    <property type="entry name" value="Trypsin-like serine proteases"/>
    <property type="match status" value="1"/>
</dbReference>
<dbReference type="InterPro" id="IPR036364">
    <property type="entry name" value="SEA_dom_sf"/>
</dbReference>
<keyword evidence="3 13" id="KW-0812">Transmembrane</keyword>
<dbReference type="PROSITE" id="PS01209">
    <property type="entry name" value="LDLRA_1"/>
    <property type="match status" value="3"/>
</dbReference>
<dbReference type="GO" id="GO:0016020">
    <property type="term" value="C:membrane"/>
    <property type="evidence" value="ECO:0007669"/>
    <property type="project" value="UniProtKB-SubCell"/>
</dbReference>
<evidence type="ECO:0000256" key="10">
    <source>
        <dbReference type="PROSITE-ProRule" id="PRU00124"/>
    </source>
</evidence>
<dbReference type="PROSITE" id="PS50024">
    <property type="entry name" value="SEA"/>
    <property type="match status" value="1"/>
</dbReference>
<comment type="subcellular location">
    <subcellularLocation>
        <location evidence="1">Membrane</location>
        <topology evidence="1">Single-pass type II membrane protein</topology>
    </subcellularLocation>
</comment>
<dbReference type="EMBL" id="OV696701">
    <property type="protein sequence ID" value="CAH1248374.1"/>
    <property type="molecule type" value="Genomic_DNA"/>
</dbReference>
<evidence type="ECO:0000256" key="1">
    <source>
        <dbReference type="ARBA" id="ARBA00004606"/>
    </source>
</evidence>
<feature type="disulfide bond" evidence="10">
    <location>
        <begin position="458"/>
        <end position="470"/>
    </location>
</feature>
<dbReference type="SMART" id="SM00192">
    <property type="entry name" value="LDLa"/>
    <property type="match status" value="8"/>
</dbReference>
<evidence type="ECO:0000256" key="6">
    <source>
        <dbReference type="ARBA" id="ARBA00022968"/>
    </source>
</evidence>
<dbReference type="InterPro" id="IPR036055">
    <property type="entry name" value="LDL_receptor-like_sf"/>
</dbReference>
<dbReference type="InterPro" id="IPR000082">
    <property type="entry name" value="SEA_dom"/>
</dbReference>
<dbReference type="InterPro" id="IPR033116">
    <property type="entry name" value="TRYPSIN_SER"/>
</dbReference>
<dbReference type="SUPFAM" id="SSF82671">
    <property type="entry name" value="SEA domain"/>
    <property type="match status" value="1"/>
</dbReference>
<evidence type="ECO:0000256" key="8">
    <source>
        <dbReference type="ARBA" id="ARBA00023136"/>
    </source>
</evidence>
<dbReference type="CDD" id="cd00190">
    <property type="entry name" value="Tryp_SPc"/>
    <property type="match status" value="1"/>
</dbReference>
<evidence type="ECO:0000313" key="16">
    <source>
        <dbReference type="EMBL" id="CAH1248374.1"/>
    </source>
</evidence>
<dbReference type="Gene3D" id="4.10.400.10">
    <property type="entry name" value="Low-density Lipoprotein Receptor"/>
    <property type="match status" value="6"/>
</dbReference>
<dbReference type="Pfam" id="PF00057">
    <property type="entry name" value="Ldl_recept_a"/>
    <property type="match status" value="7"/>
</dbReference>
<feature type="domain" description="SEA" evidence="14">
    <location>
        <begin position="143"/>
        <end position="253"/>
    </location>
</feature>
<dbReference type="PROSITE" id="PS00135">
    <property type="entry name" value="TRYPSIN_SER"/>
    <property type="match status" value="1"/>
</dbReference>
<feature type="region of interest" description="Disordered" evidence="12">
    <location>
        <begin position="59"/>
        <end position="100"/>
    </location>
</feature>
<dbReference type="GO" id="GO:0004252">
    <property type="term" value="F:serine-type endopeptidase activity"/>
    <property type="evidence" value="ECO:0007669"/>
    <property type="project" value="InterPro"/>
</dbReference>
<gene>
    <name evidence="16" type="primary">ST14</name>
    <name evidence="16" type="ORF">BLAG_LOCUS9723</name>
</gene>
<dbReference type="Proteomes" id="UP000838412">
    <property type="component" value="Chromosome 16"/>
</dbReference>
<keyword evidence="17" id="KW-1185">Reference proteome</keyword>
<dbReference type="Pfam" id="PF00089">
    <property type="entry name" value="Trypsin"/>
    <property type="match status" value="1"/>
</dbReference>
<reference evidence="16" key="1">
    <citation type="submission" date="2022-01" db="EMBL/GenBank/DDBJ databases">
        <authorList>
            <person name="Braso-Vives M."/>
        </authorList>
    </citation>
    <scope>NUCLEOTIDE SEQUENCE</scope>
</reference>
<evidence type="ECO:0000256" key="2">
    <source>
        <dbReference type="ARBA" id="ARBA00022670"/>
    </source>
</evidence>
<feature type="disulfide bond" evidence="10">
    <location>
        <begin position="342"/>
        <end position="360"/>
    </location>
</feature>
<dbReference type="PROSITE" id="PS50068">
    <property type="entry name" value="LDLRA_2"/>
    <property type="match status" value="8"/>
</dbReference>
<dbReference type="InterPro" id="IPR001254">
    <property type="entry name" value="Trypsin_dom"/>
</dbReference>
<dbReference type="PROSITE" id="PS00134">
    <property type="entry name" value="TRYPSIN_HIS"/>
    <property type="match status" value="1"/>
</dbReference>
<evidence type="ECO:0000256" key="5">
    <source>
        <dbReference type="ARBA" id="ARBA00022825"/>
    </source>
</evidence>
<dbReference type="PRINTS" id="PR00261">
    <property type="entry name" value="LDLRECEPTOR"/>
</dbReference>
<keyword evidence="2 11" id="KW-0645">Protease</keyword>
<feature type="region of interest" description="Disordered" evidence="12">
    <location>
        <begin position="1"/>
        <end position="43"/>
    </location>
</feature>
<feature type="disulfide bond" evidence="10">
    <location>
        <begin position="577"/>
        <end position="592"/>
    </location>
</feature>
<feature type="disulfide bond" evidence="10">
    <location>
        <begin position="465"/>
        <end position="483"/>
    </location>
</feature>
<dbReference type="PANTHER" id="PTHR24252">
    <property type="entry name" value="ACROSIN-RELATED"/>
    <property type="match status" value="1"/>
</dbReference>
<dbReference type="InterPro" id="IPR043504">
    <property type="entry name" value="Peptidase_S1_PA_chymotrypsin"/>
</dbReference>
<evidence type="ECO:0000313" key="17">
    <source>
        <dbReference type="Proteomes" id="UP000838412"/>
    </source>
</evidence>
<feature type="disulfide bond" evidence="10">
    <location>
        <begin position="394"/>
        <end position="409"/>
    </location>
</feature>
<feature type="disulfide bond" evidence="10">
    <location>
        <begin position="505"/>
        <end position="523"/>
    </location>
</feature>
<dbReference type="Gene3D" id="4.10.1220.10">
    <property type="entry name" value="EGF-type module"/>
    <property type="match status" value="1"/>
</dbReference>
<feature type="disulfide bond" evidence="10">
    <location>
        <begin position="354"/>
        <end position="369"/>
    </location>
</feature>
<evidence type="ECO:0000256" key="11">
    <source>
        <dbReference type="RuleBase" id="RU363034"/>
    </source>
</evidence>
<dbReference type="SMART" id="SM00020">
    <property type="entry name" value="Tryp_SPc"/>
    <property type="match status" value="1"/>
</dbReference>
<dbReference type="AlphaFoldDB" id="A0A8J9Z7N8"/>
<evidence type="ECO:0000256" key="4">
    <source>
        <dbReference type="ARBA" id="ARBA00022801"/>
    </source>
</evidence>
<evidence type="ECO:0000256" key="13">
    <source>
        <dbReference type="SAM" id="Phobius"/>
    </source>
</evidence>
<evidence type="ECO:0000256" key="12">
    <source>
        <dbReference type="SAM" id="MobiDB-lite"/>
    </source>
</evidence>
<dbReference type="SUPFAM" id="SSF50494">
    <property type="entry name" value="Trypsin-like serine proteases"/>
    <property type="match status" value="1"/>
</dbReference>
<feature type="disulfide bond" evidence="10">
    <location>
        <begin position="302"/>
        <end position="320"/>
    </location>
</feature>
<sequence length="855" mass="92153">MRSQGQEGLLHPGLQQPGGYSNPAFSPDTSPKTPHGHASAYGEPVPGAPVYVIPVGQPPAYSGHPPQYPPQHGPPPAYGGHPSRHQANRVGPNDAWQARGKSQSGCSKAAIIVTIVVVSLVIIVALAATLGVLLANKADGPVETHLYQGSLRITSRAYTPDLANSGSAAFNELAGEVEAGLDAKYQASDLADTYNSSTVTGFSAGSVVADYVIRFVSTTAPPEQSVGDVMYGETDLDGLELDPAYTITTAVETCSSNQYQCIFDGSCIDSSYVCDGMADCPIWLGVGDDELNCGCFDWQYECDDGTCIFDSWQCDGENDCNSGSDEYGCGLTCSADDHEFTCTDGTCIFDYWECDGYDDCADGIDESDCDSLNCDLYYTPCADQSQCVYSLYLCDGDNDCTDASDEQNCGAILTCEQQGLWECTDGSCISPHWLCDGDNDCTTAEDEADGICGGNRTCDSAQFTCTDGSCIPTSWICDAYNDCDGGEDEDQDCTATTCSALQFQCTTGACIPSFWVCDHDTDCSGGEDEQDNCTAPTPEPIPGVQSSNPDVHEDNCAGTTKFCYDSGGTCIAADTWCNSLDDCPNEADEFFCGCGERPVVDGGRKKRAKPRIVGGQDAARGQFPSQVSLHYTGYGHVCGGSLINNKWVMTAAHCVEESPNPRDWTVYLGLYIQGEITSRVQVFNVERIIYHDRYDRYRIDFDIALMELDGAVQYDQAGYVRPVCLPDDDNVFDSNSNCYISGWGTMYEGGDTADTNQYAQIPLVDWSVCNDAAHYDGRITTRMLCAGYDAGGVDACQGDSGGPLICEDTDDKWYLVGVTSWGEGCARQYRPGIYADVKHFRDWIFSVIMHYEDTG</sequence>
<dbReference type="PANTHER" id="PTHR24252:SF7">
    <property type="entry name" value="HYALIN"/>
    <property type="match status" value="1"/>
</dbReference>
<feature type="disulfide bond" evidence="10">
    <location>
        <begin position="295"/>
        <end position="307"/>
    </location>
</feature>
<evidence type="ECO:0000259" key="15">
    <source>
        <dbReference type="PROSITE" id="PS50240"/>
    </source>
</evidence>
<dbReference type="GO" id="GO:0006508">
    <property type="term" value="P:proteolysis"/>
    <property type="evidence" value="ECO:0007669"/>
    <property type="project" value="UniProtKB-KW"/>
</dbReference>
<comment type="caution">
    <text evidence="10">Lacks conserved residue(s) required for the propagation of feature annotation.</text>
</comment>
<protein>
    <submittedName>
        <fullName evidence="16">ST14 protein</fullName>
    </submittedName>
</protein>
<feature type="disulfide bond" evidence="10">
    <location>
        <begin position="423"/>
        <end position="441"/>
    </location>
</feature>
<dbReference type="SMART" id="SM00200">
    <property type="entry name" value="SEA"/>
    <property type="match status" value="1"/>
</dbReference>
<evidence type="ECO:0000256" key="9">
    <source>
        <dbReference type="ARBA" id="ARBA00023157"/>
    </source>
</evidence>
<dbReference type="InterPro" id="IPR009003">
    <property type="entry name" value="Peptidase_S1_PA"/>
</dbReference>
<keyword evidence="8 13" id="KW-0472">Membrane</keyword>
<dbReference type="Pfam" id="PF01390">
    <property type="entry name" value="SEA"/>
    <property type="match status" value="1"/>
</dbReference>
<dbReference type="InterPro" id="IPR002172">
    <property type="entry name" value="LDrepeatLR_classA_rpt"/>
</dbReference>
<dbReference type="InterPro" id="IPR018114">
    <property type="entry name" value="TRYPSIN_HIS"/>
</dbReference>
<feature type="compositionally biased region" description="Polar residues" evidence="12">
    <location>
        <begin position="23"/>
        <end position="32"/>
    </location>
</feature>
<feature type="disulfide bond" evidence="10">
    <location>
        <begin position="314"/>
        <end position="329"/>
    </location>
</feature>
<feature type="transmembrane region" description="Helical" evidence="13">
    <location>
        <begin position="109"/>
        <end position="135"/>
    </location>
</feature>
<keyword evidence="6" id="KW-0735">Signal-anchor</keyword>
<organism evidence="16 17">
    <name type="scientific">Branchiostoma lanceolatum</name>
    <name type="common">Common lancelet</name>
    <name type="synonym">Amphioxus lanceolatum</name>
    <dbReference type="NCBI Taxonomy" id="7740"/>
    <lineage>
        <taxon>Eukaryota</taxon>
        <taxon>Metazoa</taxon>
        <taxon>Chordata</taxon>
        <taxon>Cephalochordata</taxon>
        <taxon>Leptocardii</taxon>
        <taxon>Amphioxiformes</taxon>
        <taxon>Branchiostomatidae</taxon>
        <taxon>Branchiostoma</taxon>
    </lineage>
</organism>
<feature type="compositionally biased region" description="Low complexity" evidence="12">
    <location>
        <begin position="1"/>
        <end position="19"/>
    </location>
</feature>
<keyword evidence="4 11" id="KW-0378">Hydrolase</keyword>
<accession>A0A8J9Z7N8</accession>
<evidence type="ECO:0000256" key="3">
    <source>
        <dbReference type="ARBA" id="ARBA00022692"/>
    </source>
</evidence>
<feature type="domain" description="Peptidase S1" evidence="15">
    <location>
        <begin position="612"/>
        <end position="849"/>
    </location>
</feature>
<name>A0A8J9Z7N8_BRALA</name>
<dbReference type="FunFam" id="2.40.10.10:FF:000003">
    <property type="entry name" value="Transmembrane serine protease 3"/>
    <property type="match status" value="1"/>
</dbReference>
<keyword evidence="9 10" id="KW-1015">Disulfide bond</keyword>
<evidence type="ECO:0000256" key="7">
    <source>
        <dbReference type="ARBA" id="ARBA00022989"/>
    </source>
</evidence>